<dbReference type="InterPro" id="IPR025662">
    <property type="entry name" value="Sigma_54_int_dom_ATP-bd_1"/>
</dbReference>
<protein>
    <submittedName>
        <fullName evidence="8">DNA-binding NtrC family response regulator</fullName>
    </submittedName>
</protein>
<dbReference type="InterPro" id="IPR027417">
    <property type="entry name" value="P-loop_NTPase"/>
</dbReference>
<evidence type="ECO:0000256" key="4">
    <source>
        <dbReference type="ARBA" id="ARBA00023163"/>
    </source>
</evidence>
<keyword evidence="3" id="KW-0805">Transcription regulation</keyword>
<accession>A0A562R2V5</accession>
<dbReference type="PANTHER" id="PTHR32071">
    <property type="entry name" value="TRANSCRIPTIONAL REGULATORY PROTEIN"/>
    <property type="match status" value="1"/>
</dbReference>
<evidence type="ECO:0000256" key="1">
    <source>
        <dbReference type="ARBA" id="ARBA00022741"/>
    </source>
</evidence>
<dbReference type="PANTHER" id="PTHR32071:SF57">
    <property type="entry name" value="C4-DICARBOXYLATE TRANSPORT TRANSCRIPTIONAL REGULATORY PROTEIN DCTD"/>
    <property type="match status" value="1"/>
</dbReference>
<dbReference type="PROSITE" id="PS50045">
    <property type="entry name" value="SIGMA54_INTERACT_4"/>
    <property type="match status" value="1"/>
</dbReference>
<keyword evidence="4" id="KW-0804">Transcription</keyword>
<dbReference type="GO" id="GO:0005524">
    <property type="term" value="F:ATP binding"/>
    <property type="evidence" value="ECO:0007669"/>
    <property type="project" value="UniProtKB-KW"/>
</dbReference>
<dbReference type="Pfam" id="PF02954">
    <property type="entry name" value="HTH_8"/>
    <property type="match status" value="1"/>
</dbReference>
<feature type="region of interest" description="Disordered" evidence="6">
    <location>
        <begin position="357"/>
        <end position="387"/>
    </location>
</feature>
<dbReference type="InterPro" id="IPR025944">
    <property type="entry name" value="Sigma_54_int_dom_CS"/>
</dbReference>
<evidence type="ECO:0000256" key="2">
    <source>
        <dbReference type="ARBA" id="ARBA00022840"/>
    </source>
</evidence>
<dbReference type="InterPro" id="IPR009057">
    <property type="entry name" value="Homeodomain-like_sf"/>
</dbReference>
<dbReference type="AlphaFoldDB" id="A0A562R2V5"/>
<dbReference type="Gene3D" id="1.10.8.60">
    <property type="match status" value="1"/>
</dbReference>
<dbReference type="Pfam" id="PF25601">
    <property type="entry name" value="AAA_lid_14"/>
    <property type="match status" value="1"/>
</dbReference>
<organism evidence="8 9">
    <name type="scientific">Desulfobotulus alkaliphilus</name>
    <dbReference type="NCBI Taxonomy" id="622671"/>
    <lineage>
        <taxon>Bacteria</taxon>
        <taxon>Pseudomonadati</taxon>
        <taxon>Thermodesulfobacteriota</taxon>
        <taxon>Desulfobacteria</taxon>
        <taxon>Desulfobacterales</taxon>
        <taxon>Desulfobacteraceae</taxon>
        <taxon>Desulfobotulus</taxon>
    </lineage>
</organism>
<keyword evidence="1" id="KW-0547">Nucleotide-binding</keyword>
<dbReference type="Gene3D" id="3.40.50.300">
    <property type="entry name" value="P-loop containing nucleotide triphosphate hydrolases"/>
    <property type="match status" value="1"/>
</dbReference>
<dbReference type="Pfam" id="PF00158">
    <property type="entry name" value="Sigma54_activat"/>
    <property type="match status" value="1"/>
</dbReference>
<dbReference type="InterPro" id="IPR002078">
    <property type="entry name" value="Sigma_54_int"/>
</dbReference>
<evidence type="ECO:0000256" key="5">
    <source>
        <dbReference type="SAM" id="Coils"/>
    </source>
</evidence>
<keyword evidence="9" id="KW-1185">Reference proteome</keyword>
<comment type="caution">
    <text evidence="8">The sequence shown here is derived from an EMBL/GenBank/DDBJ whole genome shotgun (WGS) entry which is preliminary data.</text>
</comment>
<evidence type="ECO:0000259" key="7">
    <source>
        <dbReference type="PROSITE" id="PS50045"/>
    </source>
</evidence>
<gene>
    <name evidence="8" type="ORF">LZ24_03235</name>
</gene>
<dbReference type="OrthoDB" id="9763792at2"/>
<dbReference type="Gene3D" id="1.10.10.60">
    <property type="entry name" value="Homeodomain-like"/>
    <property type="match status" value="1"/>
</dbReference>
<dbReference type="SMART" id="SM00382">
    <property type="entry name" value="AAA"/>
    <property type="match status" value="1"/>
</dbReference>
<keyword evidence="8" id="KW-0238">DNA-binding</keyword>
<evidence type="ECO:0000256" key="6">
    <source>
        <dbReference type="SAM" id="MobiDB-lite"/>
    </source>
</evidence>
<keyword evidence="2" id="KW-0067">ATP-binding</keyword>
<dbReference type="SUPFAM" id="SSF46689">
    <property type="entry name" value="Homeodomain-like"/>
    <property type="match status" value="1"/>
</dbReference>
<dbReference type="RefSeq" id="WP_144686708.1">
    <property type="nucleotide sequence ID" value="NZ_VLLC01000048.1"/>
</dbReference>
<dbReference type="GO" id="GO:0006355">
    <property type="term" value="P:regulation of DNA-templated transcription"/>
    <property type="evidence" value="ECO:0007669"/>
    <property type="project" value="InterPro"/>
</dbReference>
<dbReference type="EMBL" id="VLLC01000048">
    <property type="protein sequence ID" value="TWI63399.1"/>
    <property type="molecule type" value="Genomic_DNA"/>
</dbReference>
<dbReference type="PROSITE" id="PS00675">
    <property type="entry name" value="SIGMA54_INTERACT_1"/>
    <property type="match status" value="1"/>
</dbReference>
<dbReference type="GO" id="GO:0043565">
    <property type="term" value="F:sequence-specific DNA binding"/>
    <property type="evidence" value="ECO:0007669"/>
    <property type="project" value="InterPro"/>
</dbReference>
<sequence>MTENSPLPPDAERLLKLMEQICHDLVWNRYDRAEALFELTRSTLCPEPIASLAESFGMMLVKLEARDFQMEEMLKNLKETSKALEISRRQLLKENEGLKKGLMERFSPKRIVGQSQAMRHILDQTERIADTSVNVLITGETGTGKELIAKALHYNSIRKTGPFIAINCSAIPESLFESELFGIEKGIATGVNMRKGLVEQAGGGTLFLDEIGDMPLNIQAKILRVLEEREVTRVGGSTVIPVDLRVVAATHRDLKAETKAGRFREDLFFRLNVISLALPPLRERSEDIPLLLQRFLDLHCRQMNRPLLKISREAMDCFLTHNWPGNVRELENEVERVVALSYSETIRVEDLSSHLRQEKAAAESNALPEKKAAPLPMDDSESNENQPMEKLFTLEENERKLIERTLEAAGGNRTQAARMLGISREGLRKKMKKLLPENNQ</sequence>
<evidence type="ECO:0000313" key="9">
    <source>
        <dbReference type="Proteomes" id="UP000318307"/>
    </source>
</evidence>
<feature type="coiled-coil region" evidence="5">
    <location>
        <begin position="60"/>
        <end position="94"/>
    </location>
</feature>
<dbReference type="CDD" id="cd00009">
    <property type="entry name" value="AAA"/>
    <property type="match status" value="1"/>
</dbReference>
<dbReference type="PRINTS" id="PR01590">
    <property type="entry name" value="HTHFIS"/>
</dbReference>
<dbReference type="SUPFAM" id="SSF52540">
    <property type="entry name" value="P-loop containing nucleoside triphosphate hydrolases"/>
    <property type="match status" value="1"/>
</dbReference>
<dbReference type="InterPro" id="IPR003593">
    <property type="entry name" value="AAA+_ATPase"/>
</dbReference>
<dbReference type="PROSITE" id="PS00688">
    <property type="entry name" value="SIGMA54_INTERACT_3"/>
    <property type="match status" value="1"/>
</dbReference>
<feature type="domain" description="Sigma-54 factor interaction" evidence="7">
    <location>
        <begin position="111"/>
        <end position="339"/>
    </location>
</feature>
<name>A0A562R2V5_9BACT</name>
<keyword evidence="5" id="KW-0175">Coiled coil</keyword>
<evidence type="ECO:0000313" key="8">
    <source>
        <dbReference type="EMBL" id="TWI63399.1"/>
    </source>
</evidence>
<dbReference type="InterPro" id="IPR002197">
    <property type="entry name" value="HTH_Fis"/>
</dbReference>
<dbReference type="InterPro" id="IPR058031">
    <property type="entry name" value="AAA_lid_NorR"/>
</dbReference>
<evidence type="ECO:0000256" key="3">
    <source>
        <dbReference type="ARBA" id="ARBA00023015"/>
    </source>
</evidence>
<dbReference type="Proteomes" id="UP000318307">
    <property type="component" value="Unassembled WGS sequence"/>
</dbReference>
<dbReference type="FunFam" id="3.40.50.300:FF:000006">
    <property type="entry name" value="DNA-binding transcriptional regulator NtrC"/>
    <property type="match status" value="1"/>
</dbReference>
<proteinExistence type="predicted"/>
<reference evidence="8 9" key="1">
    <citation type="submission" date="2019-07" db="EMBL/GenBank/DDBJ databases">
        <title>Genome sequencing of 100 strains of the haloalkaliphilic chemolithoautotrophic sulfur-oxidizing bacterium Thioalkalivibrio.</title>
        <authorList>
            <person name="Muyzer G."/>
        </authorList>
    </citation>
    <scope>NUCLEOTIDE SEQUENCE [LARGE SCALE GENOMIC DNA]</scope>
    <source>
        <strain evidence="8 9">ASO4-4</strain>
    </source>
</reference>